<organism evidence="1 2">
    <name type="scientific">Vibrio crassostreae</name>
    <dbReference type="NCBI Taxonomy" id="246167"/>
    <lineage>
        <taxon>Bacteria</taxon>
        <taxon>Pseudomonadati</taxon>
        <taxon>Pseudomonadota</taxon>
        <taxon>Gammaproteobacteria</taxon>
        <taxon>Vibrionales</taxon>
        <taxon>Vibrionaceae</taxon>
        <taxon>Vibrio</taxon>
    </lineage>
</organism>
<reference evidence="1 2" key="1">
    <citation type="submission" date="2014-06" db="EMBL/GenBank/DDBJ databases">
        <authorList>
            <person name="Le Roux F."/>
        </authorList>
    </citation>
    <scope>NUCLEOTIDE SEQUENCE [LARGE SCALE GENOMIC DNA]</scope>
    <source>
        <strain evidence="1 2">J5-4</strain>
    </source>
</reference>
<evidence type="ECO:0000313" key="2">
    <source>
        <dbReference type="Proteomes" id="UP000049077"/>
    </source>
</evidence>
<dbReference type="Proteomes" id="UP000049077">
    <property type="component" value="Unassembled WGS sequence"/>
</dbReference>
<evidence type="ECO:0000313" key="1">
    <source>
        <dbReference type="EMBL" id="CDT72820.1"/>
    </source>
</evidence>
<accession>A0ABP1X7Z0</accession>
<dbReference type="EMBL" id="CCJX01000175">
    <property type="protein sequence ID" value="CDT72820.1"/>
    <property type="molecule type" value="Genomic_DNA"/>
</dbReference>
<keyword evidence="2" id="KW-1185">Reference proteome</keyword>
<gene>
    <name evidence="1" type="ORF">VCR4J5_860031</name>
</gene>
<proteinExistence type="predicted"/>
<protein>
    <submittedName>
        <fullName evidence="1">Uncharacterized protein</fullName>
    </submittedName>
</protein>
<comment type="caution">
    <text evidence="1">The sequence shown here is derived from an EMBL/GenBank/DDBJ whole genome shotgun (WGS) entry which is preliminary data.</text>
</comment>
<sequence length="52" mass="5907">MRVSFLFEYHFSEPLGGPLSQHRSALQGRAAAKPPLKNRLWGETVNSLRARK</sequence>
<name>A0ABP1X7Z0_9VIBR</name>